<evidence type="ECO:0000313" key="1">
    <source>
        <dbReference type="EMBL" id="KOO67607.1"/>
    </source>
</evidence>
<gene>
    <name evidence="1" type="ORF">ACU52_12660</name>
</gene>
<protein>
    <submittedName>
        <fullName evidence="1">Uncharacterized protein</fullName>
    </submittedName>
</protein>
<name>A0A8E1QWB9_9BACT</name>
<organism evidence="1 2">
    <name type="scientific">Xylanibacter rarus</name>
    <dbReference type="NCBI Taxonomy" id="1676614"/>
    <lineage>
        <taxon>Bacteria</taxon>
        <taxon>Pseudomonadati</taxon>
        <taxon>Bacteroidota</taxon>
        <taxon>Bacteroidia</taxon>
        <taxon>Bacteroidales</taxon>
        <taxon>Prevotellaceae</taxon>
        <taxon>Xylanibacter</taxon>
    </lineage>
</organism>
<dbReference type="AlphaFoldDB" id="A0A8E1QWB9"/>
<proteinExistence type="predicted"/>
<accession>A0A8E1QWB9</accession>
<dbReference type="EMBL" id="LFQU01000033">
    <property type="protein sequence ID" value="KOO67607.1"/>
    <property type="molecule type" value="Genomic_DNA"/>
</dbReference>
<reference evidence="1 2" key="1">
    <citation type="submission" date="2015-06" db="EMBL/GenBank/DDBJ databases">
        <title>Prevotella sp. 109, sp. nov., a novel member of the family Prevotellaceae isolated from human faeces.</title>
        <authorList>
            <person name="Shkoporov A.N."/>
            <person name="Chaplin A.V."/>
            <person name="Kafarskaia L.I."/>
            <person name="Efimov B.A."/>
        </authorList>
    </citation>
    <scope>NUCLEOTIDE SEQUENCE [LARGE SCALE GENOMIC DNA]</scope>
    <source>
        <strain evidence="1 2">109</strain>
    </source>
</reference>
<comment type="caution">
    <text evidence="1">The sequence shown here is derived from an EMBL/GenBank/DDBJ whole genome shotgun (WGS) entry which is preliminary data.</text>
</comment>
<dbReference type="Proteomes" id="UP000036951">
    <property type="component" value="Unassembled WGS sequence"/>
</dbReference>
<keyword evidence="2" id="KW-1185">Reference proteome</keyword>
<sequence length="206" mass="23964">MYIKAKQLRYFYMSDTYDSIQTDPYIRFSLLGEWYSDEAAEEVAREFGDTAYYRVPGFYFLDSVVSDSIKKIDVTCRSDYDAQHPKGTSLADIVLFCGRSYYDFIRNGYTVVDAEKNKPENENLCKYIESRWSTSDEMGIDNPWATVVSDTLKNISYADTKLLNSDKTVLWFTKRPEGHGTFWFDLTVEMSSGLKFSVPVTYQYDR</sequence>
<evidence type="ECO:0000313" key="2">
    <source>
        <dbReference type="Proteomes" id="UP000036951"/>
    </source>
</evidence>